<sequence length="127" mass="14353">MSQPVVMAIDPQPELIREIKKDLQRSHQNLRILYANSPLETLKKLKDLQSSNDTLTLLIVEQKTFQIVAADLLQLVREMFPKVQRLTLKVHDSDEIPSCIPIPTAFVVSTNEVETALPDLQLVAHTS</sequence>
<evidence type="ECO:0000313" key="1">
    <source>
        <dbReference type="EMBL" id="NHC33901.1"/>
    </source>
</evidence>
<gene>
    <name evidence="1" type="ORF">QH73_0004355</name>
</gene>
<name>A0A9X5I3J9_9CYAN</name>
<accession>A0A9X5I3J9</accession>
<dbReference type="EMBL" id="JTJC03000001">
    <property type="protein sequence ID" value="NHC33901.1"/>
    <property type="molecule type" value="Genomic_DNA"/>
</dbReference>
<protein>
    <submittedName>
        <fullName evidence="1">Uncharacterized protein</fullName>
    </submittedName>
</protein>
<reference evidence="1 2" key="1">
    <citation type="journal article" date="2015" name="Genome Announc.">
        <title>Draft Genome Sequence of the Terrestrial Cyanobacterium Scytonema millei VB511283, Isolated from Eastern India.</title>
        <authorList>
            <person name="Sen D."/>
            <person name="Chandrababunaidu M.M."/>
            <person name="Singh D."/>
            <person name="Sanghi N."/>
            <person name="Ghorai A."/>
            <person name="Mishra G.P."/>
            <person name="Madduluri M."/>
            <person name="Adhikary S.P."/>
            <person name="Tripathy S."/>
        </authorList>
    </citation>
    <scope>NUCLEOTIDE SEQUENCE [LARGE SCALE GENOMIC DNA]</scope>
    <source>
        <strain evidence="1 2">VB511283</strain>
    </source>
</reference>
<keyword evidence="2" id="KW-1185">Reference proteome</keyword>
<organism evidence="1 2">
    <name type="scientific">Scytonema millei VB511283</name>
    <dbReference type="NCBI Taxonomy" id="1245923"/>
    <lineage>
        <taxon>Bacteria</taxon>
        <taxon>Bacillati</taxon>
        <taxon>Cyanobacteriota</taxon>
        <taxon>Cyanophyceae</taxon>
        <taxon>Nostocales</taxon>
        <taxon>Scytonemataceae</taxon>
        <taxon>Scytonema</taxon>
    </lineage>
</organism>
<comment type="caution">
    <text evidence="1">The sequence shown here is derived from an EMBL/GenBank/DDBJ whole genome shotgun (WGS) entry which is preliminary data.</text>
</comment>
<dbReference type="AlphaFoldDB" id="A0A9X5I3J9"/>
<dbReference type="OrthoDB" id="9899941at2"/>
<dbReference type="RefSeq" id="WP_132866618.1">
    <property type="nucleotide sequence ID" value="NZ_JTJC03000001.1"/>
</dbReference>
<proteinExistence type="predicted"/>
<dbReference type="Proteomes" id="UP000031532">
    <property type="component" value="Unassembled WGS sequence"/>
</dbReference>
<evidence type="ECO:0000313" key="2">
    <source>
        <dbReference type="Proteomes" id="UP000031532"/>
    </source>
</evidence>